<dbReference type="Gene3D" id="3.40.50.300">
    <property type="entry name" value="P-loop containing nucleotide triphosphate hydrolases"/>
    <property type="match status" value="1"/>
</dbReference>
<keyword evidence="2" id="KW-0067">ATP-binding</keyword>
<accession>A0A1I4XKU0</accession>
<feature type="domain" description="UvrD-like helicase C-terminal" evidence="1">
    <location>
        <begin position="528"/>
        <end position="573"/>
    </location>
</feature>
<name>A0A1I4XKU0_9GAMM</name>
<dbReference type="SUPFAM" id="SSF52540">
    <property type="entry name" value="P-loop containing nucleoside triphosphate hydrolases"/>
    <property type="match status" value="1"/>
</dbReference>
<evidence type="ECO:0000313" key="3">
    <source>
        <dbReference type="Proteomes" id="UP000198575"/>
    </source>
</evidence>
<evidence type="ECO:0000259" key="1">
    <source>
        <dbReference type="Pfam" id="PF13538"/>
    </source>
</evidence>
<keyword evidence="2" id="KW-0547">Nucleotide-binding</keyword>
<dbReference type="Proteomes" id="UP000198575">
    <property type="component" value="Unassembled WGS sequence"/>
</dbReference>
<dbReference type="STRING" id="578942.SAMN05216289_11091"/>
<organism evidence="2 3">
    <name type="scientific">Dokdonella immobilis</name>
    <dbReference type="NCBI Taxonomy" id="578942"/>
    <lineage>
        <taxon>Bacteria</taxon>
        <taxon>Pseudomonadati</taxon>
        <taxon>Pseudomonadota</taxon>
        <taxon>Gammaproteobacteria</taxon>
        <taxon>Lysobacterales</taxon>
        <taxon>Rhodanobacteraceae</taxon>
        <taxon>Dokdonella</taxon>
    </lineage>
</organism>
<keyword evidence="2" id="KW-0378">Hydrolase</keyword>
<keyword evidence="3" id="KW-1185">Reference proteome</keyword>
<dbReference type="AlphaFoldDB" id="A0A1I4XKU0"/>
<sequence>MPESKVASGSFFYLQAPETQESHDLIAEIERWSDENKTQVYVVDSPLGDSRYEYAYKQVLVILIPKRKLTFINYGSSESQFSEYVEDFLEDLGTLSDKYRYRDAIGRPRKWRERLVASFRSDEFSSFENLEQALRIENARDQRVGELLISLLTGSINDVARVRVDVPENRLDKVKRKILLFDGEQTRFIYLKPNKSPTRIQGLSGTGKTELLFHKLKELYVGEDEARVVLTCHNKILADNLRRRIPDFFDFMKVEQQIKWNERLWCVHAWGSSSAPNSGTYRYICFKYGIPFMSWSKSTPFSKVCEVALEFLSRLESPEPIFDYILIDESQDFPESFFALCAAVTRRAVYIAGDIFQSIFDDSIVRSISPDFLLSKVYRTDPRTLMFAHALGMGLFEDTKLRWLEDEEWKACGYKVEKTNKGQEYQLSREPIRRFEDIEDEKKPSVEICEVGGRFYSAAVEETIRLVRKIIEENPTVTPEDVGIILLDNNSAVYEFADLLQQLVPRETGWEVNKAYETKQKTPGSLFLSNRNNVKGLEFPYVICVTEKITNFYSYRNALYMTLTRSFLQSYIVLSAEPNKKILPSIRAGLDMINSDGCIKVSRPDDEERARINTTIKVSGSNVSFYDFMESIFNSLKVLPLFRPKIMEVVKTTFGDNWEEAEVIETVEFVYERMQRGGGEEV</sequence>
<dbReference type="OrthoDB" id="7066673at2"/>
<reference evidence="2 3" key="1">
    <citation type="submission" date="2016-10" db="EMBL/GenBank/DDBJ databases">
        <authorList>
            <person name="de Groot N.N."/>
        </authorList>
    </citation>
    <scope>NUCLEOTIDE SEQUENCE [LARGE SCALE GENOMIC DNA]</scope>
    <source>
        <strain evidence="2 3">CGMCC 1.7659</strain>
    </source>
</reference>
<dbReference type="Pfam" id="PF13538">
    <property type="entry name" value="UvrD_C_2"/>
    <property type="match status" value="1"/>
</dbReference>
<keyword evidence="2" id="KW-0347">Helicase</keyword>
<dbReference type="InterPro" id="IPR027785">
    <property type="entry name" value="UvrD-like_helicase_C"/>
</dbReference>
<dbReference type="GO" id="GO:0004386">
    <property type="term" value="F:helicase activity"/>
    <property type="evidence" value="ECO:0007669"/>
    <property type="project" value="UniProtKB-KW"/>
</dbReference>
<protein>
    <submittedName>
        <fullName evidence="2">Superfamily I DNA and RNA helicases</fullName>
    </submittedName>
</protein>
<dbReference type="InterPro" id="IPR027417">
    <property type="entry name" value="P-loop_NTPase"/>
</dbReference>
<dbReference type="EMBL" id="FOVF01000010">
    <property type="protein sequence ID" value="SFN26392.1"/>
    <property type="molecule type" value="Genomic_DNA"/>
</dbReference>
<evidence type="ECO:0000313" key="2">
    <source>
        <dbReference type="EMBL" id="SFN26392.1"/>
    </source>
</evidence>
<proteinExistence type="predicted"/>
<gene>
    <name evidence="2" type="ORF">SAMN05216289_11091</name>
</gene>